<protein>
    <submittedName>
        <fullName evidence="2">DUF3224 domain-containing protein</fullName>
    </submittedName>
</protein>
<dbReference type="Gene3D" id="2.40.350.10">
    <property type="entry name" value="SO1590-like"/>
    <property type="match status" value="1"/>
</dbReference>
<gene>
    <name evidence="2" type="ORF">CP975_04790</name>
</gene>
<dbReference type="Proteomes" id="UP000326553">
    <property type="component" value="Chromosome"/>
</dbReference>
<dbReference type="KEGG" id="salw:CP975_04790"/>
<feature type="compositionally biased region" description="Low complexity" evidence="1">
    <location>
        <begin position="14"/>
        <end position="56"/>
    </location>
</feature>
<evidence type="ECO:0000313" key="3">
    <source>
        <dbReference type="Proteomes" id="UP000326553"/>
    </source>
</evidence>
<keyword evidence="3" id="KW-1185">Reference proteome</keyword>
<organism evidence="2 3">
    <name type="scientific">Streptomyces alboniger</name>
    <dbReference type="NCBI Taxonomy" id="132473"/>
    <lineage>
        <taxon>Bacteria</taxon>
        <taxon>Bacillati</taxon>
        <taxon>Actinomycetota</taxon>
        <taxon>Actinomycetes</taxon>
        <taxon>Kitasatosporales</taxon>
        <taxon>Streptomycetaceae</taxon>
        <taxon>Streptomyces</taxon>
        <taxon>Streptomyces aurantiacus group</taxon>
    </lineage>
</organism>
<feature type="region of interest" description="Disordered" evidence="1">
    <location>
        <begin position="1"/>
        <end position="56"/>
    </location>
</feature>
<dbReference type="Pfam" id="PF11528">
    <property type="entry name" value="DUF3224"/>
    <property type="match status" value="1"/>
</dbReference>
<name>A0A5J6HEF1_STRAD</name>
<proteinExistence type="predicted"/>
<dbReference type="SUPFAM" id="SSF159238">
    <property type="entry name" value="SO1590-like"/>
    <property type="match status" value="1"/>
</dbReference>
<evidence type="ECO:0000256" key="1">
    <source>
        <dbReference type="SAM" id="MobiDB-lite"/>
    </source>
</evidence>
<sequence>MSGTRGRVLPTAKAPSSRSAAGTSRRTTHVTRTTTTPTTATATSAETTPATATTTETTAATGSFTFAAWDEQPVAGAEGGPRIAHAAVANDYSGAIEAAGTSCEYTIAYTSETTGGYVGYEFIEGTLDGHKGSFVIEQHGSFVADGIECAFTVVPGSGTGELAGLTGTGTFTARHGEKSTPYTFDYAIRG</sequence>
<reference evidence="2 3" key="1">
    <citation type="submission" date="2017-09" db="EMBL/GenBank/DDBJ databases">
        <authorList>
            <person name="Lee N."/>
            <person name="Cho B.-K."/>
        </authorList>
    </citation>
    <scope>NUCLEOTIDE SEQUENCE [LARGE SCALE GENOMIC DNA]</scope>
    <source>
        <strain evidence="2 3">ATCC 12461</strain>
    </source>
</reference>
<dbReference type="AlphaFoldDB" id="A0A5J6HEF1"/>
<dbReference type="EMBL" id="CP023695">
    <property type="protein sequence ID" value="QEV16900.1"/>
    <property type="molecule type" value="Genomic_DNA"/>
</dbReference>
<accession>A0A5J6HEF1</accession>
<dbReference type="InterPro" id="IPR023159">
    <property type="entry name" value="SO1590-like_sf"/>
</dbReference>
<dbReference type="InterPro" id="IPR021607">
    <property type="entry name" value="DUF3224"/>
</dbReference>
<dbReference type="OrthoDB" id="7947478at2"/>
<evidence type="ECO:0000313" key="2">
    <source>
        <dbReference type="EMBL" id="QEV16900.1"/>
    </source>
</evidence>